<gene>
    <name evidence="12" type="ORF">E3O32_02875</name>
</gene>
<keyword evidence="13" id="KW-1185">Reference proteome</keyword>
<evidence type="ECO:0000256" key="3">
    <source>
        <dbReference type="ARBA" id="ARBA00022448"/>
    </source>
</evidence>
<evidence type="ECO:0000256" key="2">
    <source>
        <dbReference type="ARBA" id="ARBA00005551"/>
    </source>
</evidence>
<comment type="similarity">
    <text evidence="2">Belongs to the monovalent cation:proton antiporter 2 (CPA2) transporter (TC 2.A.37) family.</text>
</comment>
<dbReference type="Gene3D" id="2.160.10.10">
    <property type="entry name" value="Hexapeptide repeat proteins"/>
    <property type="match status" value="1"/>
</dbReference>
<evidence type="ECO:0000256" key="1">
    <source>
        <dbReference type="ARBA" id="ARBA00004141"/>
    </source>
</evidence>
<dbReference type="Pfam" id="PF00132">
    <property type="entry name" value="Hexapep"/>
    <property type="match status" value="1"/>
</dbReference>
<feature type="transmembrane region" description="Helical" evidence="10">
    <location>
        <begin position="55"/>
        <end position="76"/>
    </location>
</feature>
<dbReference type="Gene3D" id="1.20.1530.20">
    <property type="match status" value="1"/>
</dbReference>
<keyword evidence="8 10" id="KW-0472">Membrane</keyword>
<sequence>MTFQTLAIISVVALLGPLLAIPRRARLPVMLGQLLAGIIVGQSGLRLVDSTDPSITLLADVGFALMMFVAGTHVPLRDGQNRSALRRGAARATVTAVFAAGLGAGIAALFGINHAPLYIVLLASSSAALVLPIIDSLRLKGSPVLEVIAQVAIADIAAIVALPLAIDPPNAGRAALGAAAVAGASVVLYLVLSRLEATGARLRLHHLSESRRFALELRIQLAVLFGMAALAVYSHVSIMLAGFSFGLAVAAVGEPRRLARQLFAIADGFLGPLFFVWLGASLNLLDLLNRPQMILLGLTLGVAAVLAHAVTRALGLPLPLGLMSAAQLGVPVAAVTIGSQSNLLLPGEAAALILGALVTIGVSAIAGGRAAAPPEAEPVSPPRPPGDRDPLTQRTSSRTPEGTLRNSRRAHSVDAVSARVSRSYCRTERARPGDEPRRSHVERVNEEVEVNTGVIEKYRRHGNGRGLVSPAARVHASAFVSSTAYVESGAQVSAESWIGPGSWIDHGAVIGSKVFIGQNVHVGADAQVGNGARLGSHSRIGRNARIPAGAVLDRDLRVPDNAVATATASRAAHAAHRRADLPGTGLRSAA</sequence>
<feature type="compositionally biased region" description="Pro residues" evidence="9">
    <location>
        <begin position="375"/>
        <end position="384"/>
    </location>
</feature>
<accession>A0A4V3IDL5</accession>
<feature type="region of interest" description="Disordered" evidence="9">
    <location>
        <begin position="371"/>
        <end position="415"/>
    </location>
</feature>
<evidence type="ECO:0000313" key="13">
    <source>
        <dbReference type="Proteomes" id="UP000297643"/>
    </source>
</evidence>
<protein>
    <recommendedName>
        <fullName evidence="11">Cation/H+ exchanger transmembrane domain-containing protein</fullName>
    </recommendedName>
</protein>
<keyword evidence="3" id="KW-0813">Transport</keyword>
<feature type="transmembrane region" description="Helical" evidence="10">
    <location>
        <begin position="213"/>
        <end position="232"/>
    </location>
</feature>
<name>A0A4V3IDL5_9MICO</name>
<dbReference type="InterPro" id="IPR001451">
    <property type="entry name" value="Hexapep"/>
</dbReference>
<feature type="transmembrane region" description="Helical" evidence="10">
    <location>
        <begin position="116"/>
        <end position="135"/>
    </location>
</feature>
<evidence type="ECO:0000256" key="5">
    <source>
        <dbReference type="ARBA" id="ARBA00022692"/>
    </source>
</evidence>
<dbReference type="SUPFAM" id="SSF51161">
    <property type="entry name" value="Trimeric LpxA-like enzymes"/>
    <property type="match status" value="1"/>
</dbReference>
<evidence type="ECO:0000256" key="8">
    <source>
        <dbReference type="ARBA" id="ARBA00023136"/>
    </source>
</evidence>
<dbReference type="PANTHER" id="PTHR43562:SF1">
    <property type="entry name" value="NA(+)_H(+) ANTIPORTER YJBQ-RELATED"/>
    <property type="match status" value="1"/>
</dbReference>
<dbReference type="Proteomes" id="UP000297643">
    <property type="component" value="Unassembled WGS sequence"/>
</dbReference>
<feature type="region of interest" description="Disordered" evidence="9">
    <location>
        <begin position="568"/>
        <end position="590"/>
    </location>
</feature>
<evidence type="ECO:0000256" key="9">
    <source>
        <dbReference type="SAM" id="MobiDB-lite"/>
    </source>
</evidence>
<reference evidence="12 13" key="1">
    <citation type="submission" date="2019-03" db="EMBL/GenBank/DDBJ databases">
        <title>Genomics of glacier-inhabiting Cryobacterium strains.</title>
        <authorList>
            <person name="Liu Q."/>
            <person name="Xin Y.-H."/>
        </authorList>
    </citation>
    <scope>NUCLEOTIDE SEQUENCE [LARGE SCALE GENOMIC DNA]</scope>
    <source>
        <strain evidence="12 13">RHLT2-21</strain>
    </source>
</reference>
<evidence type="ECO:0000256" key="7">
    <source>
        <dbReference type="ARBA" id="ARBA00023065"/>
    </source>
</evidence>
<dbReference type="GO" id="GO:0015297">
    <property type="term" value="F:antiporter activity"/>
    <property type="evidence" value="ECO:0007669"/>
    <property type="project" value="UniProtKB-KW"/>
</dbReference>
<feature type="transmembrane region" description="Helical" evidence="10">
    <location>
        <begin position="292"/>
        <end position="311"/>
    </location>
</feature>
<evidence type="ECO:0000313" key="12">
    <source>
        <dbReference type="EMBL" id="TFC07464.1"/>
    </source>
</evidence>
<feature type="transmembrane region" description="Helical" evidence="10">
    <location>
        <begin position="88"/>
        <end position="110"/>
    </location>
</feature>
<dbReference type="EMBL" id="SOFM01000007">
    <property type="protein sequence ID" value="TFC07464.1"/>
    <property type="molecule type" value="Genomic_DNA"/>
</dbReference>
<organism evidence="12 13">
    <name type="scientific">Cryobacterium mannosilyticum</name>
    <dbReference type="NCBI Taxonomy" id="1259190"/>
    <lineage>
        <taxon>Bacteria</taxon>
        <taxon>Bacillati</taxon>
        <taxon>Actinomycetota</taxon>
        <taxon>Actinomycetes</taxon>
        <taxon>Micrococcales</taxon>
        <taxon>Microbacteriaceae</taxon>
        <taxon>Cryobacterium</taxon>
    </lineage>
</organism>
<keyword evidence="6 10" id="KW-1133">Transmembrane helix</keyword>
<feature type="transmembrane region" description="Helical" evidence="10">
    <location>
        <begin position="147"/>
        <end position="166"/>
    </location>
</feature>
<dbReference type="Pfam" id="PF00999">
    <property type="entry name" value="Na_H_Exchanger"/>
    <property type="match status" value="1"/>
</dbReference>
<proteinExistence type="inferred from homology"/>
<dbReference type="InterPro" id="IPR006153">
    <property type="entry name" value="Cation/H_exchanger_TM"/>
</dbReference>
<feature type="domain" description="Cation/H+ exchanger transmembrane" evidence="11">
    <location>
        <begin position="11"/>
        <end position="362"/>
    </location>
</feature>
<keyword evidence="7" id="KW-0406">Ion transport</keyword>
<dbReference type="RefSeq" id="WP_134506784.1">
    <property type="nucleotide sequence ID" value="NZ_SOFM01000007.1"/>
</dbReference>
<evidence type="ECO:0000256" key="10">
    <source>
        <dbReference type="SAM" id="Phobius"/>
    </source>
</evidence>
<dbReference type="AlphaFoldDB" id="A0A4V3IDL5"/>
<dbReference type="InterPro" id="IPR038770">
    <property type="entry name" value="Na+/solute_symporter_sf"/>
</dbReference>
<dbReference type="PANTHER" id="PTHR43562">
    <property type="entry name" value="NAPA-TYPE SODIUM/HYDROGEN ANTIPORTER"/>
    <property type="match status" value="1"/>
</dbReference>
<evidence type="ECO:0000256" key="4">
    <source>
        <dbReference type="ARBA" id="ARBA00022449"/>
    </source>
</evidence>
<comment type="caution">
    <text evidence="12">The sequence shown here is derived from an EMBL/GenBank/DDBJ whole genome shotgun (WGS) entry which is preliminary data.</text>
</comment>
<keyword evidence="5 10" id="KW-0812">Transmembrane</keyword>
<feature type="transmembrane region" description="Helical" evidence="10">
    <location>
        <begin position="262"/>
        <end position="280"/>
    </location>
</feature>
<evidence type="ECO:0000256" key="6">
    <source>
        <dbReference type="ARBA" id="ARBA00022989"/>
    </source>
</evidence>
<keyword evidence="4" id="KW-0050">Antiport</keyword>
<comment type="subcellular location">
    <subcellularLocation>
        <location evidence="1">Membrane</location>
        <topology evidence="1">Multi-pass membrane protein</topology>
    </subcellularLocation>
</comment>
<evidence type="ECO:0000259" key="11">
    <source>
        <dbReference type="Pfam" id="PF00999"/>
    </source>
</evidence>
<feature type="transmembrane region" description="Helical" evidence="10">
    <location>
        <begin position="172"/>
        <end position="192"/>
    </location>
</feature>
<dbReference type="InterPro" id="IPR011004">
    <property type="entry name" value="Trimer_LpxA-like_sf"/>
</dbReference>
<dbReference type="GO" id="GO:0016020">
    <property type="term" value="C:membrane"/>
    <property type="evidence" value="ECO:0007669"/>
    <property type="project" value="UniProtKB-SubCell"/>
</dbReference>
<dbReference type="GO" id="GO:1902600">
    <property type="term" value="P:proton transmembrane transport"/>
    <property type="evidence" value="ECO:0007669"/>
    <property type="project" value="InterPro"/>
</dbReference>